<dbReference type="VEuPathDB" id="FungiDB:ACJ73_10370"/>
<keyword evidence="2" id="KW-1185">Reference proteome</keyword>
<evidence type="ECO:0000313" key="1">
    <source>
        <dbReference type="EMBL" id="OJD09372.1"/>
    </source>
</evidence>
<dbReference type="AlphaFoldDB" id="A0A1J9Q0A6"/>
<proteinExistence type="predicted"/>
<dbReference type="Proteomes" id="UP000242791">
    <property type="component" value="Unassembled WGS sequence"/>
</dbReference>
<comment type="caution">
    <text evidence="1">The sequence shown here is derived from an EMBL/GenBank/DDBJ whole genome shotgun (WGS) entry which is preliminary data.</text>
</comment>
<name>A0A1J9Q0A6_9EURO</name>
<sequence>MSSMQSSRNPHPTPLWSDLQAYTDTKKQVRQFCYWLGKGNEAVCLGGSKGDATLHHSGLSKHSGSRRLACWSSPWSIDRRLLLFRTDLHGRKAPQDNRVRENRSTG</sequence>
<organism evidence="1 2">
    <name type="scientific">Blastomyces percursus</name>
    <dbReference type="NCBI Taxonomy" id="1658174"/>
    <lineage>
        <taxon>Eukaryota</taxon>
        <taxon>Fungi</taxon>
        <taxon>Dikarya</taxon>
        <taxon>Ascomycota</taxon>
        <taxon>Pezizomycotina</taxon>
        <taxon>Eurotiomycetes</taxon>
        <taxon>Eurotiomycetidae</taxon>
        <taxon>Onygenales</taxon>
        <taxon>Ajellomycetaceae</taxon>
        <taxon>Blastomyces</taxon>
    </lineage>
</organism>
<dbReference type="EMBL" id="LGTZ01003830">
    <property type="protein sequence ID" value="OJD09372.1"/>
    <property type="molecule type" value="Genomic_DNA"/>
</dbReference>
<evidence type="ECO:0000313" key="2">
    <source>
        <dbReference type="Proteomes" id="UP000242791"/>
    </source>
</evidence>
<dbReference type="OrthoDB" id="10376253at2759"/>
<accession>A0A1J9Q0A6</accession>
<reference evidence="1 2" key="1">
    <citation type="submission" date="2015-08" db="EMBL/GenBank/DDBJ databases">
        <title>Emmonsia species relationships and genome sequence.</title>
        <authorList>
            <person name="Cuomo C.A."/>
            <person name="Schwartz I.S."/>
            <person name="Kenyon C."/>
            <person name="De Hoog G.S."/>
            <person name="Govender N.P."/>
            <person name="Botha A."/>
            <person name="Moreno L."/>
            <person name="De Vries M."/>
            <person name="Munoz J.F."/>
            <person name="Stielow J.B."/>
        </authorList>
    </citation>
    <scope>NUCLEOTIDE SEQUENCE [LARGE SCALE GENOMIC DNA]</scope>
    <source>
        <strain evidence="1 2">EI222</strain>
    </source>
</reference>
<protein>
    <submittedName>
        <fullName evidence="1">Uncharacterized protein</fullName>
    </submittedName>
</protein>
<gene>
    <name evidence="1" type="ORF">ACJ73_10370</name>
</gene>